<dbReference type="OrthoDB" id="29918at10239"/>
<keyword evidence="1" id="KW-0255">Endonuclease</keyword>
<proteinExistence type="predicted"/>
<dbReference type="Proteomes" id="UP000203938">
    <property type="component" value="Segment"/>
</dbReference>
<sequence>MTQGTVARAHLRPKRATRARFSKVANARDTIEGFGHDMDVVGLTYGQFSLLDLLMAALDFTGPADVAIATWSAGLYDVDAAQNFVEDGRIRSIRFVMDSATQKRGQAAAVDIADMFGANNIRTTRSHAKFVLVTNDEWNVVITSSMNLNLNPRCEQFEMTDDAARCAMFMQFVDELFVELPEGATEDRNLPALHKVPGVRPRHGIEVAPPIQAGLFE</sequence>
<dbReference type="RefSeq" id="YP_009302758.1">
    <property type="nucleotide sequence ID" value="NC_031247.1"/>
</dbReference>
<dbReference type="GeneID" id="29125641"/>
<protein>
    <submittedName>
        <fullName evidence="1">Endonuclease</fullName>
    </submittedName>
</protein>
<gene>
    <name evidence="1" type="primary">1</name>
    <name evidence="1" type="ORF">SEA_BETTERKATZ_1</name>
</gene>
<evidence type="ECO:0000313" key="1">
    <source>
        <dbReference type="EMBL" id="AMS03636.1"/>
    </source>
</evidence>
<keyword evidence="2" id="KW-1185">Reference proteome</keyword>
<evidence type="ECO:0000313" key="2">
    <source>
        <dbReference type="Proteomes" id="UP000203938"/>
    </source>
</evidence>
<name>A0A142KC03_9CAUD</name>
<keyword evidence="1" id="KW-0540">Nuclease</keyword>
<dbReference type="EMBL" id="KU963261">
    <property type="protein sequence ID" value="AMS03636.1"/>
    <property type="molecule type" value="Genomic_DNA"/>
</dbReference>
<dbReference type="GO" id="GO:0004519">
    <property type="term" value="F:endonuclease activity"/>
    <property type="evidence" value="ECO:0007669"/>
    <property type="project" value="UniProtKB-KW"/>
</dbReference>
<accession>A0A142KC03</accession>
<organism evidence="1 2">
    <name type="scientific">Gordonia phage BetterKatz</name>
    <dbReference type="NCBI Taxonomy" id="1821551"/>
    <lineage>
        <taxon>Viruses</taxon>
        <taxon>Duplodnaviria</taxon>
        <taxon>Heunggongvirae</taxon>
        <taxon>Uroviricota</taxon>
        <taxon>Caudoviricetes</taxon>
        <taxon>Betterkatzvirus</taxon>
        <taxon>Betterkatzvirus betterkatz</taxon>
    </lineage>
</organism>
<keyword evidence="1" id="KW-0378">Hydrolase</keyword>
<dbReference type="KEGG" id="vg:29125641"/>
<reference evidence="2" key="1">
    <citation type="submission" date="2016-03" db="EMBL/GenBank/DDBJ databases">
        <authorList>
            <person name="Berryman E.N."/>
            <person name="Forrest K.M."/>
            <person name="McHale L."/>
            <person name="Wertz A.T."/>
            <person name="Zhuang Z."/>
            <person name="Kasturiarachi N.S."/>
            <person name="Pressimone C.A."/>
            <person name="Schiebel J.G."/>
            <person name="Furbee E.C."/>
            <person name="Grubb S.R."/>
            <person name="Warner M.H."/>
            <person name="Montgomery M.T."/>
            <person name="Garlena R.A."/>
            <person name="Russell D.A."/>
            <person name="Pope W.H."/>
            <person name="Jacobs-Sera D."/>
            <person name="Hendrix R.W."/>
            <person name="Hatfull G.F."/>
        </authorList>
    </citation>
    <scope>NUCLEOTIDE SEQUENCE [LARGE SCALE GENOMIC DNA]</scope>
</reference>